<dbReference type="Pfam" id="PF00109">
    <property type="entry name" value="ketoacyl-synt"/>
    <property type="match status" value="1"/>
</dbReference>
<dbReference type="Pfam" id="PF02801">
    <property type="entry name" value="Ketoacyl-synt_C"/>
    <property type="match status" value="1"/>
</dbReference>
<evidence type="ECO:0000256" key="4">
    <source>
        <dbReference type="ARBA" id="ARBA00022475"/>
    </source>
</evidence>
<evidence type="ECO:0000256" key="13">
    <source>
        <dbReference type="RuleBase" id="RU003694"/>
    </source>
</evidence>
<gene>
    <name evidence="15" type="ordered locus">Rfer_4001</name>
</gene>
<dbReference type="SUPFAM" id="SSF53901">
    <property type="entry name" value="Thiolase-like"/>
    <property type="match status" value="2"/>
</dbReference>
<dbReference type="GO" id="GO:0004315">
    <property type="term" value="F:3-oxoacyl-[acyl-carrier-protein] synthase activity"/>
    <property type="evidence" value="ECO:0007669"/>
    <property type="project" value="TreeGrafter"/>
</dbReference>
<organism evidence="15 16">
    <name type="scientific">Albidiferax ferrireducens (strain ATCC BAA-621 / DSM 15236 / T118)</name>
    <name type="common">Rhodoferax ferrireducens</name>
    <dbReference type="NCBI Taxonomy" id="338969"/>
    <lineage>
        <taxon>Bacteria</taxon>
        <taxon>Pseudomonadati</taxon>
        <taxon>Pseudomonadota</taxon>
        <taxon>Betaproteobacteria</taxon>
        <taxon>Burkholderiales</taxon>
        <taxon>Comamonadaceae</taxon>
        <taxon>Rhodoferax</taxon>
    </lineage>
</organism>
<dbReference type="OrthoDB" id="9808669at2"/>
<evidence type="ECO:0000256" key="11">
    <source>
        <dbReference type="ARBA" id="ARBA00039445"/>
    </source>
</evidence>
<dbReference type="InterPro" id="IPR020841">
    <property type="entry name" value="PKS_Beta-ketoAc_synthase_dom"/>
</dbReference>
<keyword evidence="7" id="KW-0812">Transmembrane</keyword>
<dbReference type="HOGENOM" id="CLU_000022_69_2_4"/>
<evidence type="ECO:0000256" key="2">
    <source>
        <dbReference type="ARBA" id="ARBA00008467"/>
    </source>
</evidence>
<name>Q21RA4_ALBFT</name>
<dbReference type="CDD" id="cd00834">
    <property type="entry name" value="KAS_I_II"/>
    <property type="match status" value="1"/>
</dbReference>
<evidence type="ECO:0000256" key="5">
    <source>
        <dbReference type="ARBA" id="ARBA00022519"/>
    </source>
</evidence>
<evidence type="ECO:0000313" key="16">
    <source>
        <dbReference type="Proteomes" id="UP000008332"/>
    </source>
</evidence>
<evidence type="ECO:0000259" key="14">
    <source>
        <dbReference type="PROSITE" id="PS52004"/>
    </source>
</evidence>
<evidence type="ECO:0000256" key="10">
    <source>
        <dbReference type="ARBA" id="ARBA00037576"/>
    </source>
</evidence>
<dbReference type="SMART" id="SM00825">
    <property type="entry name" value="PKS_KS"/>
    <property type="match status" value="1"/>
</dbReference>
<proteinExistence type="inferred from homology"/>
<evidence type="ECO:0000256" key="7">
    <source>
        <dbReference type="ARBA" id="ARBA00022692"/>
    </source>
</evidence>
<keyword evidence="5" id="KW-0997">Cell inner membrane</keyword>
<dbReference type="RefSeq" id="WP_011466261.1">
    <property type="nucleotide sequence ID" value="NC_007908.1"/>
</dbReference>
<dbReference type="GO" id="GO:0005886">
    <property type="term" value="C:plasma membrane"/>
    <property type="evidence" value="ECO:0007669"/>
    <property type="project" value="UniProtKB-SubCell"/>
</dbReference>
<dbReference type="eggNOG" id="COG0304">
    <property type="taxonomic scope" value="Bacteria"/>
</dbReference>
<evidence type="ECO:0000256" key="12">
    <source>
        <dbReference type="ARBA" id="ARBA00041756"/>
    </source>
</evidence>
<evidence type="ECO:0000256" key="1">
    <source>
        <dbReference type="ARBA" id="ARBA00004533"/>
    </source>
</evidence>
<feature type="domain" description="Ketosynthase family 3 (KS3)" evidence="14">
    <location>
        <begin position="1"/>
        <end position="416"/>
    </location>
</feature>
<evidence type="ECO:0000313" key="15">
    <source>
        <dbReference type="EMBL" id="ABD71699.1"/>
    </source>
</evidence>
<keyword evidence="6 13" id="KW-0808">Transferase</keyword>
<dbReference type="PANTHER" id="PTHR11712">
    <property type="entry name" value="POLYKETIDE SYNTHASE-RELATED"/>
    <property type="match status" value="1"/>
</dbReference>
<dbReference type="STRING" id="338969.Rfer_4001"/>
<dbReference type="KEGG" id="rfr:Rfer_4001"/>
<keyword evidence="9" id="KW-0472">Membrane</keyword>
<dbReference type="InterPro" id="IPR000794">
    <property type="entry name" value="Beta-ketoacyl_synthase"/>
</dbReference>
<protein>
    <recommendedName>
        <fullName evidence="11">Nodulation protein E</fullName>
    </recommendedName>
    <alternativeName>
        <fullName evidence="12">Host-specificity of nodulation protein B</fullName>
    </alternativeName>
</protein>
<evidence type="ECO:0000256" key="9">
    <source>
        <dbReference type="ARBA" id="ARBA00023136"/>
    </source>
</evidence>
<keyword evidence="4" id="KW-1003">Cell membrane</keyword>
<dbReference type="InterPro" id="IPR014031">
    <property type="entry name" value="Ketoacyl_synth_C"/>
</dbReference>
<dbReference type="EMBL" id="CP000267">
    <property type="protein sequence ID" value="ABD71699.1"/>
    <property type="molecule type" value="Genomic_DNA"/>
</dbReference>
<dbReference type="PROSITE" id="PS52004">
    <property type="entry name" value="KS3_2"/>
    <property type="match status" value="1"/>
</dbReference>
<comment type="function">
    <text evidence="10">Proposed to synthesize NOD factor fatty acyl chain. Involved in the synthesis of a highly unsaturated fatty acid moiety, which forms part of a lipo-oligosaccharide that is responsible for host specificity.</text>
</comment>
<evidence type="ECO:0000256" key="6">
    <source>
        <dbReference type="ARBA" id="ARBA00022679"/>
    </source>
</evidence>
<keyword evidence="3" id="KW-0536">Nodulation</keyword>
<evidence type="ECO:0000256" key="3">
    <source>
        <dbReference type="ARBA" id="ARBA00022458"/>
    </source>
</evidence>
<reference evidence="16" key="1">
    <citation type="submission" date="2006-02" db="EMBL/GenBank/DDBJ databases">
        <title>Complete sequence of chromosome of Rhodoferax ferrireducens DSM 15236.</title>
        <authorList>
            <person name="Copeland A."/>
            <person name="Lucas S."/>
            <person name="Lapidus A."/>
            <person name="Barry K."/>
            <person name="Detter J.C."/>
            <person name="Glavina del Rio T."/>
            <person name="Hammon N."/>
            <person name="Israni S."/>
            <person name="Pitluck S."/>
            <person name="Brettin T."/>
            <person name="Bruce D."/>
            <person name="Han C."/>
            <person name="Tapia R."/>
            <person name="Gilna P."/>
            <person name="Kiss H."/>
            <person name="Schmutz J."/>
            <person name="Larimer F."/>
            <person name="Land M."/>
            <person name="Kyrpides N."/>
            <person name="Ivanova N."/>
            <person name="Richardson P."/>
        </authorList>
    </citation>
    <scope>NUCLEOTIDE SEQUENCE [LARGE SCALE GENOMIC DNA]</scope>
    <source>
        <strain evidence="16">ATCC BAA-621 / DSM 15236 / T118</strain>
    </source>
</reference>
<dbReference type="NCBIfam" id="NF005589">
    <property type="entry name" value="PRK07314.1"/>
    <property type="match status" value="1"/>
</dbReference>
<sequence length="420" mass="43430">MNKVVVTGSGVICPLGADKASAFAAALEARSGIGGCPADIAARLPHVVVAQASVDPQTLLERADQGLDRATQFALVATAQAIAEAGFTCPPTDSRRVGVFVGIGFGGSQTSNSLYERFYTTLLDPNLKHKDPTVMHPLTVPRVMANAAAAAITMRYKLHGPSNTYSVACASSAIAIGEAYRAIRHGYLDAAVVVGTEAMLNAGAMLGWNALRVMAKADASDPSRSCRPFSSGRSGFVIGEGAAALVLESATRSTQRGARVLAELAGYGCSSDAQHLTAPSVDGQAHAMQQALQEAGLAPEQIQYINAHGTATDAGDVTETQSIHQAFGPAARLVAVSSTKSMHGHLIGATGALELALSIEALNSGSLPPTAHLDKPDLRCDLDYIPLRARHGCQVDAVMSNSFAFGGSNVSLIARRFAAP</sequence>
<keyword evidence="8" id="KW-1133">Transmembrane helix</keyword>
<comment type="similarity">
    <text evidence="2 13">Belongs to the thiolase-like superfamily. Beta-ketoacyl-ACP synthases family.</text>
</comment>
<comment type="subcellular location">
    <subcellularLocation>
        <location evidence="1">Cell inner membrane</location>
    </subcellularLocation>
</comment>
<dbReference type="InterPro" id="IPR014030">
    <property type="entry name" value="Ketoacyl_synth_N"/>
</dbReference>
<dbReference type="PANTHER" id="PTHR11712:SF352">
    <property type="entry name" value="3-OXOACYL-[ACYL-CARRIER-PROTEIN] SYNTHASE"/>
    <property type="match status" value="1"/>
</dbReference>
<dbReference type="Proteomes" id="UP000008332">
    <property type="component" value="Chromosome"/>
</dbReference>
<dbReference type="GO" id="GO:0006633">
    <property type="term" value="P:fatty acid biosynthetic process"/>
    <property type="evidence" value="ECO:0007669"/>
    <property type="project" value="TreeGrafter"/>
</dbReference>
<dbReference type="AlphaFoldDB" id="Q21RA4"/>
<dbReference type="InterPro" id="IPR016039">
    <property type="entry name" value="Thiolase-like"/>
</dbReference>
<evidence type="ECO:0000256" key="8">
    <source>
        <dbReference type="ARBA" id="ARBA00022989"/>
    </source>
</evidence>
<keyword evidence="16" id="KW-1185">Reference proteome</keyword>
<dbReference type="Gene3D" id="3.40.47.10">
    <property type="match status" value="1"/>
</dbReference>
<accession>Q21RA4</accession>